<keyword evidence="1" id="KW-0378">Hydrolase</keyword>
<keyword evidence="4" id="KW-1185">Reference proteome</keyword>
<comment type="caution">
    <text evidence="3">The sequence shown here is derived from an EMBL/GenBank/DDBJ whole genome shotgun (WGS) entry which is preliminary data.</text>
</comment>
<dbReference type="InterPro" id="IPR017439">
    <property type="entry name" value="Amidohydrolase"/>
</dbReference>
<dbReference type="Pfam" id="PF07687">
    <property type="entry name" value="M20_dimer"/>
    <property type="match status" value="1"/>
</dbReference>
<gene>
    <name evidence="3" type="ORF">JANAI62_28580</name>
</gene>
<dbReference type="InterPro" id="IPR011650">
    <property type="entry name" value="Peptidase_M20_dimer"/>
</dbReference>
<sequence length="260" mass="26746">MILLFQPAEEIGTGAIAVCSDPRFEALKPDWAFALHNLPDIPRGQAHVPQGLVSAPSVGLLLQLSGLEAHASTPEAGRSPAPAVAQLMDALPALSHGTFPAPDFKLVTLCHAALGTPAFGIAPGQAEMRVTCRTTSDADLEGLVQDVQALAQDAASRQGLDLKVTHQDPFLAGINDPKAAAILTEAAQDVGLSVSSGTPLRASEDFGRFGHGARAAMLLLGAGPGPMLHHPEYDFDDGLIAPGATLLANGARLALAAQKS</sequence>
<proteinExistence type="predicted"/>
<dbReference type="Gene3D" id="3.40.630.10">
    <property type="entry name" value="Zn peptidases"/>
    <property type="match status" value="2"/>
</dbReference>
<dbReference type="InterPro" id="IPR036264">
    <property type="entry name" value="Bact_exopeptidase_dim_dom"/>
</dbReference>
<dbReference type="InterPro" id="IPR002933">
    <property type="entry name" value="Peptidase_M20"/>
</dbReference>
<evidence type="ECO:0000313" key="3">
    <source>
        <dbReference type="EMBL" id="GIT96235.1"/>
    </source>
</evidence>
<dbReference type="Pfam" id="PF01546">
    <property type="entry name" value="Peptidase_M20"/>
    <property type="match status" value="1"/>
</dbReference>
<dbReference type="SUPFAM" id="SSF53187">
    <property type="entry name" value="Zn-dependent exopeptidases"/>
    <property type="match status" value="1"/>
</dbReference>
<evidence type="ECO:0000313" key="4">
    <source>
        <dbReference type="Proteomes" id="UP000786693"/>
    </source>
</evidence>
<protein>
    <recommendedName>
        <fullName evidence="2">Peptidase M20 dimerisation domain-containing protein</fullName>
    </recommendedName>
</protein>
<evidence type="ECO:0000259" key="2">
    <source>
        <dbReference type="Pfam" id="PF07687"/>
    </source>
</evidence>
<reference evidence="3 4" key="1">
    <citation type="submission" date="2021-05" db="EMBL/GenBank/DDBJ databases">
        <title>Bacteria Genome sequencing.</title>
        <authorList>
            <person name="Takabe Y."/>
            <person name="Nakajima Y."/>
            <person name="Suzuki S."/>
            <person name="Shiozaki T."/>
        </authorList>
    </citation>
    <scope>NUCLEOTIDE SEQUENCE [LARGE SCALE GENOMIC DNA]</scope>
    <source>
        <strain evidence="3 4">AI_62</strain>
    </source>
</reference>
<dbReference type="EMBL" id="BPFH01000005">
    <property type="protein sequence ID" value="GIT96235.1"/>
    <property type="molecule type" value="Genomic_DNA"/>
</dbReference>
<dbReference type="Proteomes" id="UP000786693">
    <property type="component" value="Unassembled WGS sequence"/>
</dbReference>
<name>A0ABQ4NPB0_9RHOB</name>
<dbReference type="PANTHER" id="PTHR11014">
    <property type="entry name" value="PEPTIDASE M20 FAMILY MEMBER"/>
    <property type="match status" value="1"/>
</dbReference>
<dbReference type="SUPFAM" id="SSF55031">
    <property type="entry name" value="Bacterial exopeptidase dimerisation domain"/>
    <property type="match status" value="1"/>
</dbReference>
<accession>A0ABQ4NPB0</accession>
<feature type="domain" description="Peptidase M20 dimerisation" evidence="2">
    <location>
        <begin position="62"/>
        <end position="155"/>
    </location>
</feature>
<organism evidence="3 4">
    <name type="scientific">Jannaschia pagri</name>
    <dbReference type="NCBI Taxonomy" id="2829797"/>
    <lineage>
        <taxon>Bacteria</taxon>
        <taxon>Pseudomonadati</taxon>
        <taxon>Pseudomonadota</taxon>
        <taxon>Alphaproteobacteria</taxon>
        <taxon>Rhodobacterales</taxon>
        <taxon>Roseobacteraceae</taxon>
        <taxon>Jannaschia</taxon>
    </lineage>
</organism>
<dbReference type="PANTHER" id="PTHR11014:SF169">
    <property type="entry name" value="CLAN MH, FAMILY M20, PEPTIDASE T-LIKE METALLOPEPTIDASE"/>
    <property type="match status" value="1"/>
</dbReference>
<evidence type="ECO:0000256" key="1">
    <source>
        <dbReference type="ARBA" id="ARBA00022801"/>
    </source>
</evidence>